<name>A0A0F8AFL9_LARCR</name>
<dbReference type="InterPro" id="IPR016064">
    <property type="entry name" value="NAD/diacylglycerol_kinase_sf"/>
</dbReference>
<feature type="compositionally biased region" description="Polar residues" evidence="9">
    <location>
        <begin position="1224"/>
        <end position="1233"/>
    </location>
</feature>
<feature type="compositionally biased region" description="Polar residues" evidence="9">
    <location>
        <begin position="1622"/>
        <end position="1631"/>
    </location>
</feature>
<dbReference type="PANTHER" id="PTHR33689:SF1">
    <property type="entry name" value="FAS-BINDING FACTOR 1"/>
    <property type="match status" value="1"/>
</dbReference>
<dbReference type="GO" id="GO:0005814">
    <property type="term" value="C:centriole"/>
    <property type="evidence" value="ECO:0007669"/>
    <property type="project" value="TreeGrafter"/>
</dbReference>
<feature type="compositionally biased region" description="Low complexity" evidence="9">
    <location>
        <begin position="506"/>
        <end position="522"/>
    </location>
</feature>
<dbReference type="EC" id="2.7.1.91" evidence="7"/>
<feature type="region of interest" description="Disordered" evidence="9">
    <location>
        <begin position="1637"/>
        <end position="1689"/>
    </location>
</feature>
<dbReference type="InterPro" id="IPR049390">
    <property type="entry name" value="FBF1_C"/>
</dbReference>
<keyword evidence="3" id="KW-0547">Nucleotide-binding</keyword>
<feature type="coiled-coil region" evidence="8">
    <location>
        <begin position="890"/>
        <end position="956"/>
    </location>
</feature>
<keyword evidence="5" id="KW-0067">ATP-binding</keyword>
<feature type="compositionally biased region" description="Basic and acidic residues" evidence="9">
    <location>
        <begin position="393"/>
        <end position="405"/>
    </location>
</feature>
<feature type="compositionally biased region" description="Basic and acidic residues" evidence="9">
    <location>
        <begin position="1"/>
        <end position="11"/>
    </location>
</feature>
<dbReference type="Gene3D" id="2.60.200.40">
    <property type="match status" value="1"/>
</dbReference>
<dbReference type="GO" id="GO:0042981">
    <property type="term" value="P:regulation of apoptotic process"/>
    <property type="evidence" value="ECO:0007669"/>
    <property type="project" value="UniProtKB-ARBA"/>
</dbReference>
<keyword evidence="6" id="KW-0472">Membrane</keyword>
<feature type="compositionally biased region" description="Low complexity" evidence="9">
    <location>
        <begin position="1649"/>
        <end position="1668"/>
    </location>
</feature>
<comment type="subcellular location">
    <subcellularLocation>
        <location evidence="1">Endomembrane system</location>
    </subcellularLocation>
</comment>
<feature type="region of interest" description="Disordered" evidence="9">
    <location>
        <begin position="1223"/>
        <end position="1268"/>
    </location>
</feature>
<feature type="coiled-coil region" evidence="8">
    <location>
        <begin position="729"/>
        <end position="811"/>
    </location>
</feature>
<protein>
    <recommendedName>
        <fullName evidence="7">sphingosine kinase</fullName>
        <ecNumber evidence="7">2.7.1.91</ecNumber>
    </recommendedName>
</protein>
<dbReference type="SMART" id="SM00046">
    <property type="entry name" value="DAGKc"/>
    <property type="match status" value="1"/>
</dbReference>
<evidence type="ECO:0000256" key="8">
    <source>
        <dbReference type="SAM" id="Coils"/>
    </source>
</evidence>
<accession>A0A0F8AFL9</accession>
<feature type="compositionally biased region" description="Polar residues" evidence="9">
    <location>
        <begin position="274"/>
        <end position="286"/>
    </location>
</feature>
<dbReference type="GO" id="GO:0005524">
    <property type="term" value="F:ATP binding"/>
    <property type="evidence" value="ECO:0007669"/>
    <property type="project" value="UniProtKB-KW"/>
</dbReference>
<dbReference type="EMBL" id="KQ042526">
    <property type="protein sequence ID" value="KKF13884.1"/>
    <property type="molecule type" value="Genomic_DNA"/>
</dbReference>
<dbReference type="Gene3D" id="3.40.50.10330">
    <property type="entry name" value="Probable inorganic polyphosphate/atp-NAD kinase, domain 1"/>
    <property type="match status" value="1"/>
</dbReference>
<dbReference type="GO" id="GO:0012505">
    <property type="term" value="C:endomembrane system"/>
    <property type="evidence" value="ECO:0007669"/>
    <property type="project" value="UniProtKB-SubCell"/>
</dbReference>
<keyword evidence="2" id="KW-0808">Transferase</keyword>
<dbReference type="GO" id="GO:0090162">
    <property type="term" value="P:establishment of epithelial cell polarity"/>
    <property type="evidence" value="ECO:0007669"/>
    <property type="project" value="InterPro"/>
</dbReference>
<dbReference type="GO" id="GO:0005737">
    <property type="term" value="C:cytoplasm"/>
    <property type="evidence" value="ECO:0007669"/>
    <property type="project" value="UniProtKB-ARBA"/>
</dbReference>
<proteinExistence type="predicted"/>
<keyword evidence="8" id="KW-0175">Coiled coil</keyword>
<feature type="compositionally biased region" description="Polar residues" evidence="9">
    <location>
        <begin position="580"/>
        <end position="589"/>
    </location>
</feature>
<feature type="compositionally biased region" description="Polar residues" evidence="9">
    <location>
        <begin position="469"/>
        <end position="485"/>
    </location>
</feature>
<dbReference type="GO" id="GO:0060271">
    <property type="term" value="P:cilium assembly"/>
    <property type="evidence" value="ECO:0007669"/>
    <property type="project" value="InterPro"/>
</dbReference>
<sequence length="1813" mass="202161">MLAEEVKRDGGDTEDSDVSAADPNDILKNMKGMDDMDADLFASKKKPSSAPAQTNRLGNEGPKKDSLGSKPEGADESTTRVKKPNSAPSSTAHSYKKFTFSDSEGDDDDEGLGQTPHTKDPDDPLADLLDDLLPEETKSETKSSIQRAKPGKSAASPAASPVLKTETSKTAAKRGDLTFDDDKDDLMDALGFDGDKSYPKKKETALWSNKDKSEPPQRARTRLDEILESLTSPRLLERPATGELKDQLQSQEKQQQEKTSGVKESLLEDDLTFGSYQPTLVSTPEGRQSRRQSVRFSTEDVSSSTPEKKPKPTTPTPIRKRNSADWLGLKTSDDYTFLEGEAKEAKASTDSPKAPSSPSLVRKSSLTGSHNTSTAKMAAETPTNPTDNTTKQTKPDVSKSQRREEESDDWLAGALSRKKALSGSNSEAKTSKQEDSLGLGEEMDLDSVVSRQVTPQAPRAREDTLPSPKETSSTFLGQPSPTAHSTPVREKGTKQDSIPTRPSTPPLTQLYLPSTSTSSSPTVLQAGVDVEQILPSDRPPQLSASFPVPAASIIQTPPEPQSQPQHLPSDRGSKVLRGPSQASDETPQQLPLFNPVSAMLPGSVWFPQQSQMQNASTAAQQQVFFAFLQSADSLQQLLLQQQQMMQSQLLGPGALQRLKETEPQPGDYQALKARIIQLEGQVKTLQLERDQSQMLLENIQQRHKQDMELVENAHKARVKLLEESAAQRETQARQECEDLMERLATATRSAERERSELQAQYQRKLAQAQQDRDREVERLRDLQRKSILEMKKDHEDQVHRLKKLKDEEIDAVTSATSQTRSLTVVIEQMEQFSSRLGELSSRVESTHEHTAHGLEQGARHRDEQLRLMQDRLAQQQKSMVEERAYLKEIISRMDTQLNEQQRQLEKERWKMTAEQAKAESTQRGLEDERRALSMQINMEREELERAKSALLEEQKTVMQHCAEERRKLAAEWAHFHTLEKQRHERSEREVSSLLEKREGSILSLAQEQADLKLHTAELKQKEIAVAHERETLERLRDELHREKEKISSTALRLETRAHEVEAFSKLAEEKHEEGKRALQEAKRVEAEHEARLTSIHTQTERLRQQEKQILQERMRLSKLQKETDRLRQDAPITSLPQIIPPILPDEGSFLPNPEFTSTLDVPPSTLFTSSQSMALQASLALWKYTAEKLERGLRSPPAPSVPFPLSVTRERLRTRKAAVFPLTGSHSSFTGSDSAPHRHPHTGLRDASHSPSGMEKDASEPDPSRQRNGVVGVLYGEFTDLLNDRVRYSVSLTESALTIQKISSSPGRTKVVFNLTDCVGCRAYRGPDSADVGAYFTAYFYPFKRRWMSAGVARQRVEQCFRVALVQDPHANLQEAERWACAIRDASVLQAPRRDGVMYTELRRPCRVMMLVNPHSGRGQALQLFTGHIQGMLTEAAVPYPLVITEHQNHARELVKKADLSQWDALVIMSGDGLLFEVINGLMEREDWQEAIQTPLGILPGGSGNALAASVHHYSQSSPAWNEELLLSCGFMLCKGLVGSMDLVSIHLASRQRLFSFLSLAWGFVADVDIESEKYRHVGAIRFLMGTLVRLASLRVYQGRLAYLPVNETLPTGKHPPPSTPQHPSLCSSLPCQLIPNTSPNRNSRRNHNSTNSNHNTITNSSNNAITTKRTETQSDGKTEEPVDSLLPGLDQPVPESWTVVKEEDFVLVLAIYQSHLAEDLWTAPGAMADDGLIHLFYVTAGISRPALLRLFLAMEKGAHLACGCPHLVYEKVKALRLEPISPQGMITVDGEMVEYGPVQAQIHPGLARLICG</sequence>
<organism evidence="11">
    <name type="scientific">Larimichthys crocea</name>
    <name type="common">Large yellow croaker</name>
    <name type="synonym">Pseudosciaena crocea</name>
    <dbReference type="NCBI Taxonomy" id="215358"/>
    <lineage>
        <taxon>Eukaryota</taxon>
        <taxon>Metazoa</taxon>
        <taxon>Chordata</taxon>
        <taxon>Craniata</taxon>
        <taxon>Vertebrata</taxon>
        <taxon>Euteleostomi</taxon>
        <taxon>Actinopterygii</taxon>
        <taxon>Neopterygii</taxon>
        <taxon>Teleostei</taxon>
        <taxon>Neoteleostei</taxon>
        <taxon>Acanthomorphata</taxon>
        <taxon>Eupercaria</taxon>
        <taxon>Sciaenidae</taxon>
        <taxon>Larimichthys</taxon>
    </lineage>
</organism>
<feature type="region of interest" description="Disordered" evidence="9">
    <location>
        <begin position="1"/>
        <end position="524"/>
    </location>
</feature>
<evidence type="ECO:0000256" key="2">
    <source>
        <dbReference type="ARBA" id="ARBA00022679"/>
    </source>
</evidence>
<feature type="compositionally biased region" description="Acidic residues" evidence="9">
    <location>
        <begin position="178"/>
        <end position="187"/>
    </location>
</feature>
<dbReference type="Pfam" id="PF00781">
    <property type="entry name" value="DAGK_cat"/>
    <property type="match status" value="1"/>
</dbReference>
<feature type="region of interest" description="Disordered" evidence="9">
    <location>
        <begin position="1612"/>
        <end position="1631"/>
    </location>
</feature>
<feature type="coiled-coil region" evidence="8">
    <location>
        <begin position="1004"/>
        <end position="1129"/>
    </location>
</feature>
<dbReference type="GO" id="GO:0008481">
    <property type="term" value="F:sphingosine kinase activity"/>
    <property type="evidence" value="ECO:0007669"/>
    <property type="project" value="UniProtKB-EC"/>
</dbReference>
<feature type="domain" description="DAGKc" evidence="10">
    <location>
        <begin position="1403"/>
        <end position="1550"/>
    </location>
</feature>
<evidence type="ECO:0000256" key="6">
    <source>
        <dbReference type="ARBA" id="ARBA00023136"/>
    </source>
</evidence>
<evidence type="ECO:0000256" key="3">
    <source>
        <dbReference type="ARBA" id="ARBA00022741"/>
    </source>
</evidence>
<dbReference type="SUPFAM" id="SSF111331">
    <property type="entry name" value="NAD kinase/diacylglycerol kinase-like"/>
    <property type="match status" value="1"/>
</dbReference>
<dbReference type="FunFam" id="3.40.50.10330:FF:000005">
    <property type="entry name" value="Sphingosine kinase 2"/>
    <property type="match status" value="1"/>
</dbReference>
<dbReference type="InterPro" id="IPR001206">
    <property type="entry name" value="Diacylglycerol_kinase_cat_dom"/>
</dbReference>
<evidence type="ECO:0000256" key="1">
    <source>
        <dbReference type="ARBA" id="ARBA00004308"/>
    </source>
</evidence>
<gene>
    <name evidence="11" type="ORF">EH28_00605</name>
</gene>
<feature type="coiled-coil region" evidence="8">
    <location>
        <begin position="668"/>
        <end position="702"/>
    </location>
</feature>
<dbReference type="PANTHER" id="PTHR33689">
    <property type="entry name" value="FAS-BINDING FACTOR 1"/>
    <property type="match status" value="1"/>
</dbReference>
<evidence type="ECO:0000256" key="4">
    <source>
        <dbReference type="ARBA" id="ARBA00022777"/>
    </source>
</evidence>
<keyword evidence="4" id="KW-0418">Kinase</keyword>
<feature type="compositionally biased region" description="Low complexity" evidence="9">
    <location>
        <begin position="151"/>
        <end position="161"/>
    </location>
</feature>
<feature type="compositionally biased region" description="Basic and acidic residues" evidence="9">
    <location>
        <begin position="193"/>
        <end position="225"/>
    </location>
</feature>
<evidence type="ECO:0000256" key="5">
    <source>
        <dbReference type="ARBA" id="ARBA00022840"/>
    </source>
</evidence>
<feature type="region of interest" description="Disordered" evidence="9">
    <location>
        <begin position="552"/>
        <end position="589"/>
    </location>
</feature>
<dbReference type="Pfam" id="PF21007">
    <property type="entry name" value="FBF1"/>
    <property type="match status" value="1"/>
</dbReference>
<evidence type="ECO:0000256" key="7">
    <source>
        <dbReference type="ARBA" id="ARBA00044037"/>
    </source>
</evidence>
<dbReference type="GO" id="GO:0097539">
    <property type="term" value="C:ciliary transition fiber"/>
    <property type="evidence" value="ECO:0007669"/>
    <property type="project" value="InterPro"/>
</dbReference>
<feature type="compositionally biased region" description="Polar residues" evidence="9">
    <location>
        <begin position="348"/>
        <end position="392"/>
    </location>
</feature>
<dbReference type="InterPro" id="IPR033561">
    <property type="entry name" value="FBF1"/>
</dbReference>
<dbReference type="InterPro" id="IPR017438">
    <property type="entry name" value="ATP-NAD_kinase_N"/>
</dbReference>
<feature type="compositionally biased region" description="Basic and acidic residues" evidence="9">
    <location>
        <begin position="1243"/>
        <end position="1265"/>
    </location>
</feature>
<evidence type="ECO:0000256" key="9">
    <source>
        <dbReference type="SAM" id="MobiDB-lite"/>
    </source>
</evidence>
<evidence type="ECO:0000313" key="11">
    <source>
        <dbReference type="EMBL" id="KKF13884.1"/>
    </source>
</evidence>
<dbReference type="GO" id="GO:0036064">
    <property type="term" value="C:ciliary basal body"/>
    <property type="evidence" value="ECO:0007669"/>
    <property type="project" value="TreeGrafter"/>
</dbReference>
<dbReference type="PROSITE" id="PS50146">
    <property type="entry name" value="DAGK"/>
    <property type="match status" value="1"/>
</dbReference>
<reference evidence="11" key="1">
    <citation type="journal article" date="2015" name="PLoS Genet.">
        <title>Genome Sequencing of the Perciform Fish Larimichthys crocea Provides Insights into Molecular and Genetic Mechanisms of Stress Adaptation.</title>
        <authorList>
            <person name="Ao J."/>
            <person name="Mu Y."/>
            <person name="Xiang L.X."/>
            <person name="Fan D."/>
            <person name="Feng M."/>
            <person name="Zhang S."/>
            <person name="Shi Q."/>
            <person name="Zhu L.Y."/>
            <person name="Li T."/>
            <person name="Ding Y."/>
            <person name="Nie L."/>
            <person name="Li Q."/>
            <person name="Dong W.R."/>
            <person name="Jiang L."/>
            <person name="Sun B."/>
            <person name="Zhang X."/>
            <person name="Li M."/>
            <person name="Zhang H.Q."/>
            <person name="Xie S."/>
            <person name="Zhu Y."/>
            <person name="Jiang X."/>
            <person name="Wang X."/>
            <person name="Mu P."/>
            <person name="Chen W."/>
            <person name="Yue Z."/>
            <person name="Wang Z."/>
            <person name="Wang J."/>
            <person name="Shao J.Z."/>
            <person name="Chen X."/>
        </authorList>
    </citation>
    <scope>NUCLEOTIDE SEQUENCE [LARGE SCALE GENOMIC DNA]</scope>
    <source>
        <strain evidence="11">SSNF</strain>
        <tissue evidence="11">Blood</tissue>
    </source>
</reference>
<evidence type="ECO:0000259" key="10">
    <source>
        <dbReference type="PROSITE" id="PS50146"/>
    </source>
</evidence>
<feature type="compositionally biased region" description="Acidic residues" evidence="9">
    <location>
        <begin position="123"/>
        <end position="134"/>
    </location>
</feature>
<feature type="compositionally biased region" description="Basic and acidic residues" evidence="9">
    <location>
        <begin position="1669"/>
        <end position="1681"/>
    </location>
</feature>